<organism evidence="1 2">
    <name type="scientific">Liquorilactobacillus hordei</name>
    <dbReference type="NCBI Taxonomy" id="468911"/>
    <lineage>
        <taxon>Bacteria</taxon>
        <taxon>Bacillati</taxon>
        <taxon>Bacillota</taxon>
        <taxon>Bacilli</taxon>
        <taxon>Lactobacillales</taxon>
        <taxon>Lactobacillaceae</taxon>
        <taxon>Liquorilactobacillus</taxon>
    </lineage>
</organism>
<evidence type="ECO:0000313" key="1">
    <source>
        <dbReference type="EMBL" id="AUJ29726.1"/>
    </source>
</evidence>
<name>A0A3Q8CYI8_9LACO</name>
<dbReference type="Gene3D" id="3.40.630.30">
    <property type="match status" value="1"/>
</dbReference>
<accession>A0A3Q8CYI8</accession>
<evidence type="ECO:0008006" key="3">
    <source>
        <dbReference type="Google" id="ProtNLM"/>
    </source>
</evidence>
<protein>
    <recommendedName>
        <fullName evidence="3">N-acetyltransferase domain-containing protein</fullName>
    </recommendedName>
</protein>
<dbReference type="RefSeq" id="WP_141053417.1">
    <property type="nucleotide sequence ID" value="NZ_CP018176.1"/>
</dbReference>
<dbReference type="SUPFAM" id="SSF55729">
    <property type="entry name" value="Acyl-CoA N-acyltransferases (Nat)"/>
    <property type="match status" value="1"/>
</dbReference>
<proteinExistence type="predicted"/>
<dbReference type="InterPro" id="IPR016181">
    <property type="entry name" value="Acyl_CoA_acyltransferase"/>
</dbReference>
<gene>
    <name evidence="1" type="ORF">BSQ49_05670</name>
</gene>
<reference evidence="1 2" key="1">
    <citation type="submission" date="2016-11" db="EMBL/GenBank/DDBJ databases">
        <title>Interaction between Lactobacillus species and yeast in water kefir.</title>
        <authorList>
            <person name="Behr J."/>
            <person name="Xu D."/>
            <person name="Vogel R.F."/>
        </authorList>
    </citation>
    <scope>NUCLEOTIDE SEQUENCE [LARGE SCALE GENOMIC DNA]</scope>
    <source>
        <strain evidence="1 2">TMW 1.1822</strain>
    </source>
</reference>
<dbReference type="Proteomes" id="UP000314960">
    <property type="component" value="Chromosome"/>
</dbReference>
<evidence type="ECO:0000313" key="2">
    <source>
        <dbReference type="Proteomes" id="UP000314960"/>
    </source>
</evidence>
<dbReference type="AlphaFoldDB" id="A0A3Q8CYI8"/>
<dbReference type="KEGG" id="lhw:BSQ49_05670"/>
<sequence length="154" mass="17672">MKLVEYNDTYKSQLKSYKVGDETYTGLPQDAVIISQKNKNYHSILLINDLNEISTFFVLDYGEDKFKYTTATKSVLLRSFSTNEAFLRRGHALKALQLLPNYIHKNYPAVKKIVLGVNEKNLAAQSLYEKAAFVKESQTYIGKKGKQFIFSKEI</sequence>
<dbReference type="EMBL" id="CP018176">
    <property type="protein sequence ID" value="AUJ29726.1"/>
    <property type="molecule type" value="Genomic_DNA"/>
</dbReference>